<feature type="transmembrane region" description="Helical" evidence="4">
    <location>
        <begin position="359"/>
        <end position="382"/>
    </location>
</feature>
<dbReference type="PANTHER" id="PTHR23526">
    <property type="entry name" value="INTEGRAL MEMBRANE TRANSPORT PROTEIN-RELATED"/>
    <property type="match status" value="1"/>
</dbReference>
<name>A0A7I9VIH2_9BACT</name>
<evidence type="ECO:0000256" key="3">
    <source>
        <dbReference type="ARBA" id="ARBA00023136"/>
    </source>
</evidence>
<feature type="transmembrane region" description="Helical" evidence="4">
    <location>
        <begin position="266"/>
        <end position="288"/>
    </location>
</feature>
<keyword evidence="6" id="KW-1185">Reference proteome</keyword>
<feature type="transmembrane region" description="Helical" evidence="4">
    <location>
        <begin position="323"/>
        <end position="347"/>
    </location>
</feature>
<dbReference type="GO" id="GO:0022857">
    <property type="term" value="F:transmembrane transporter activity"/>
    <property type="evidence" value="ECO:0007669"/>
    <property type="project" value="InterPro"/>
</dbReference>
<gene>
    <name evidence="5" type="ORF">AMYX_09450</name>
</gene>
<feature type="transmembrane region" description="Helical" evidence="4">
    <location>
        <begin position="237"/>
        <end position="260"/>
    </location>
</feature>
<dbReference type="RefSeq" id="WP_176063459.1">
    <property type="nucleotide sequence ID" value="NZ_BJTG01000002.1"/>
</dbReference>
<evidence type="ECO:0000256" key="1">
    <source>
        <dbReference type="ARBA" id="ARBA00022692"/>
    </source>
</evidence>
<keyword evidence="3 4" id="KW-0472">Membrane</keyword>
<evidence type="ECO:0000256" key="2">
    <source>
        <dbReference type="ARBA" id="ARBA00022989"/>
    </source>
</evidence>
<dbReference type="Gene3D" id="1.20.1250.20">
    <property type="entry name" value="MFS general substrate transporter like domains"/>
    <property type="match status" value="2"/>
</dbReference>
<proteinExistence type="predicted"/>
<comment type="caution">
    <text evidence="5">The sequence shown here is derived from an EMBL/GenBank/DDBJ whole genome shotgun (WGS) entry which is preliminary data.</text>
</comment>
<dbReference type="InterPro" id="IPR052528">
    <property type="entry name" value="Sugar_transport-like"/>
</dbReference>
<feature type="transmembrane region" description="Helical" evidence="4">
    <location>
        <begin position="186"/>
        <end position="206"/>
    </location>
</feature>
<feature type="transmembrane region" description="Helical" evidence="4">
    <location>
        <begin position="156"/>
        <end position="174"/>
    </location>
</feature>
<protein>
    <recommendedName>
        <fullName evidence="7">Major facilitator superfamily MFS_1</fullName>
    </recommendedName>
</protein>
<dbReference type="PANTHER" id="PTHR23526:SF2">
    <property type="entry name" value="MAJOR FACILITATOR SUPERFAMILY (MFS) PROFILE DOMAIN-CONTAINING PROTEIN"/>
    <property type="match status" value="1"/>
</dbReference>
<keyword evidence="1 4" id="KW-0812">Transmembrane</keyword>
<dbReference type="InterPro" id="IPR036259">
    <property type="entry name" value="MFS_trans_sf"/>
</dbReference>
<keyword evidence="2 4" id="KW-1133">Transmembrane helix</keyword>
<sequence>MASPHRSLHHRPPSRLRTSLAACTAEGAAAEVVSACCGGAALTGWALHLGMSAKLVGLVGALPVVAQVLQLAGAFLTARFGHRRTALAAIALSRQAFLPLALLPLLPLGPDGRRALLLVAAGAHHGLGIVANNAWNAWMGELVPARARGRYFGRRTALCTVAGGACALLAGLALDRGGRGDGAGLVLQLLALLACVAGAASVALMARQHAGPARREPARWMFAAAVRPLRDPRARRVLAYAVAWNGACGLSAPFFGLYLLRDLGTGYALLAAQGAGLAAAKIASAAGWGRLVDRAGARRVLLVCSAGLAVSPWAWIASGPGRLWPLALETALGGVLLGGQGVASFALPLQVAPARERPFYLAAVAGAGGAAFALTSAAGGALADAAGGWPLRSLLVGGAVLRLGAVAAAWALPVDGAAAAPASAPVADEPVRAAA</sequence>
<feature type="transmembrane region" description="Helical" evidence="4">
    <location>
        <begin position="85"/>
        <end position="103"/>
    </location>
</feature>
<accession>A0A7I9VIH2</accession>
<feature type="transmembrane region" description="Helical" evidence="4">
    <location>
        <begin position="300"/>
        <end position="317"/>
    </location>
</feature>
<dbReference type="AlphaFoldDB" id="A0A7I9VIH2"/>
<feature type="transmembrane region" description="Helical" evidence="4">
    <location>
        <begin position="55"/>
        <end position="78"/>
    </location>
</feature>
<dbReference type="EMBL" id="BJTG01000002">
    <property type="protein sequence ID" value="GEJ56204.1"/>
    <property type="molecule type" value="Genomic_DNA"/>
</dbReference>
<evidence type="ECO:0000313" key="5">
    <source>
        <dbReference type="EMBL" id="GEJ56204.1"/>
    </source>
</evidence>
<dbReference type="Pfam" id="PF07690">
    <property type="entry name" value="MFS_1"/>
    <property type="match status" value="1"/>
</dbReference>
<dbReference type="InterPro" id="IPR011701">
    <property type="entry name" value="MFS"/>
</dbReference>
<reference evidence="6" key="1">
    <citation type="journal article" date="2020" name="Appl. Environ. Microbiol.">
        <title>Diazotrophic Anaeromyxobacter Isolates from Soils.</title>
        <authorList>
            <person name="Masuda Y."/>
            <person name="Yamanaka H."/>
            <person name="Xu Z.X."/>
            <person name="Shiratori Y."/>
            <person name="Aono T."/>
            <person name="Amachi S."/>
            <person name="Senoo K."/>
            <person name="Itoh H."/>
        </authorList>
    </citation>
    <scope>NUCLEOTIDE SEQUENCE [LARGE SCALE GENOMIC DNA]</scope>
    <source>
        <strain evidence="6">R267</strain>
    </source>
</reference>
<evidence type="ECO:0008006" key="7">
    <source>
        <dbReference type="Google" id="ProtNLM"/>
    </source>
</evidence>
<evidence type="ECO:0000313" key="6">
    <source>
        <dbReference type="Proteomes" id="UP000503640"/>
    </source>
</evidence>
<evidence type="ECO:0000256" key="4">
    <source>
        <dbReference type="SAM" id="Phobius"/>
    </source>
</evidence>
<dbReference type="Proteomes" id="UP000503640">
    <property type="component" value="Unassembled WGS sequence"/>
</dbReference>
<feature type="transmembrane region" description="Helical" evidence="4">
    <location>
        <begin position="115"/>
        <end position="135"/>
    </location>
</feature>
<organism evidence="5 6">
    <name type="scientific">Anaeromyxobacter diazotrophicus</name>
    <dbReference type="NCBI Taxonomy" id="2590199"/>
    <lineage>
        <taxon>Bacteria</taxon>
        <taxon>Pseudomonadati</taxon>
        <taxon>Myxococcota</taxon>
        <taxon>Myxococcia</taxon>
        <taxon>Myxococcales</taxon>
        <taxon>Cystobacterineae</taxon>
        <taxon>Anaeromyxobacteraceae</taxon>
        <taxon>Anaeromyxobacter</taxon>
    </lineage>
</organism>
<dbReference type="SUPFAM" id="SSF103473">
    <property type="entry name" value="MFS general substrate transporter"/>
    <property type="match status" value="1"/>
</dbReference>